<dbReference type="AlphaFoldDB" id="A0A2P2QQJ6"/>
<protein>
    <submittedName>
        <fullName evidence="1">Uncharacterized protein</fullName>
    </submittedName>
</protein>
<dbReference type="EMBL" id="GGEC01088670">
    <property type="protein sequence ID" value="MBX69154.1"/>
    <property type="molecule type" value="Transcribed_RNA"/>
</dbReference>
<sequence>MPVMEFIMIKMHANTLKGRNKPTVATEEVEGILQGQWHCCGSLCTFRSQRNHLGQQQGY</sequence>
<evidence type="ECO:0000313" key="1">
    <source>
        <dbReference type="EMBL" id="MBX69154.1"/>
    </source>
</evidence>
<name>A0A2P2QQJ6_RHIMU</name>
<reference evidence="1" key="1">
    <citation type="submission" date="2018-02" db="EMBL/GenBank/DDBJ databases">
        <title>Rhizophora mucronata_Transcriptome.</title>
        <authorList>
            <person name="Meera S.P."/>
            <person name="Sreeshan A."/>
            <person name="Augustine A."/>
        </authorList>
    </citation>
    <scope>NUCLEOTIDE SEQUENCE</scope>
    <source>
        <tissue evidence="1">Leaf</tissue>
    </source>
</reference>
<proteinExistence type="predicted"/>
<organism evidence="1">
    <name type="scientific">Rhizophora mucronata</name>
    <name type="common">Asiatic mangrove</name>
    <dbReference type="NCBI Taxonomy" id="61149"/>
    <lineage>
        <taxon>Eukaryota</taxon>
        <taxon>Viridiplantae</taxon>
        <taxon>Streptophyta</taxon>
        <taxon>Embryophyta</taxon>
        <taxon>Tracheophyta</taxon>
        <taxon>Spermatophyta</taxon>
        <taxon>Magnoliopsida</taxon>
        <taxon>eudicotyledons</taxon>
        <taxon>Gunneridae</taxon>
        <taxon>Pentapetalae</taxon>
        <taxon>rosids</taxon>
        <taxon>fabids</taxon>
        <taxon>Malpighiales</taxon>
        <taxon>Rhizophoraceae</taxon>
        <taxon>Rhizophora</taxon>
    </lineage>
</organism>
<accession>A0A2P2QQJ6</accession>